<reference evidence="1" key="1">
    <citation type="submission" date="2019-08" db="EMBL/GenBank/DDBJ databases">
        <authorList>
            <person name="Kucharzyk K."/>
            <person name="Murdoch R.W."/>
            <person name="Higgins S."/>
            <person name="Loffler F."/>
        </authorList>
    </citation>
    <scope>NUCLEOTIDE SEQUENCE</scope>
</reference>
<dbReference type="EMBL" id="VSSQ01027660">
    <property type="protein sequence ID" value="MPM77017.1"/>
    <property type="molecule type" value="Genomic_DNA"/>
</dbReference>
<name>A0A645CJ87_9ZZZZ</name>
<evidence type="ECO:0000313" key="1">
    <source>
        <dbReference type="EMBL" id="MPM77017.1"/>
    </source>
</evidence>
<proteinExistence type="predicted"/>
<sequence>MFATGNEDITGKFLEKWHQSKYMGEVINAAGWVPNQSSFVADIPAFSDVSNELVSPFVKMEPQARFKPSITCWEEIQKIMADSITKAVYGEMSAKAAFAKAEIECNEVLAVQ</sequence>
<protein>
    <submittedName>
        <fullName evidence="1">Uncharacterized protein</fullName>
    </submittedName>
</protein>
<accession>A0A645CJ87</accession>
<dbReference type="Gene3D" id="3.40.190.10">
    <property type="entry name" value="Periplasmic binding protein-like II"/>
    <property type="match status" value="2"/>
</dbReference>
<comment type="caution">
    <text evidence="1">The sequence shown here is derived from an EMBL/GenBank/DDBJ whole genome shotgun (WGS) entry which is preliminary data.</text>
</comment>
<dbReference type="SUPFAM" id="SSF53850">
    <property type="entry name" value="Periplasmic binding protein-like II"/>
    <property type="match status" value="1"/>
</dbReference>
<gene>
    <name evidence="1" type="ORF">SDC9_124016</name>
</gene>
<organism evidence="1">
    <name type="scientific">bioreactor metagenome</name>
    <dbReference type="NCBI Taxonomy" id="1076179"/>
    <lineage>
        <taxon>unclassified sequences</taxon>
        <taxon>metagenomes</taxon>
        <taxon>ecological metagenomes</taxon>
    </lineage>
</organism>
<dbReference type="AlphaFoldDB" id="A0A645CJ87"/>